<reference evidence="2 3" key="1">
    <citation type="submission" date="2016-09" db="EMBL/GenBank/DDBJ databases">
        <authorList>
            <person name="Doonan J."/>
            <person name="Pachebat J.A."/>
            <person name="Golyshin P.N."/>
            <person name="Denman S."/>
            <person name="Mcdonald J.E."/>
        </authorList>
    </citation>
    <scope>NUCLEOTIDE SEQUENCE [LARGE SCALE GENOMIC DNA]</scope>
    <source>
        <strain evidence="2 3">NCPPB 3934</strain>
    </source>
</reference>
<proteinExistence type="predicted"/>
<gene>
    <name evidence="2" type="ORF">BIY29_02895</name>
</gene>
<dbReference type="RefSeq" id="WP_121573656.1">
    <property type="nucleotide sequence ID" value="NZ_MJLZ01000004.1"/>
</dbReference>
<accession>A0A421DS62</accession>
<name>A0A421DS62_9GAMM</name>
<comment type="caution">
    <text evidence="2">The sequence shown here is derived from an EMBL/GenBank/DDBJ whole genome shotgun (WGS) entry which is preliminary data.</text>
</comment>
<sequence length="72" mass="8485">MQRQLVSSSRIRSIGYDPEKRILEIEFHNKDIYQYIGVPARIYGKFISESVVSKGRFFDGVIKDKFLCRKIN</sequence>
<dbReference type="InterPro" id="IPR025309">
    <property type="entry name" value="KTSC_dom"/>
</dbReference>
<evidence type="ECO:0000313" key="3">
    <source>
        <dbReference type="Proteomes" id="UP000285648"/>
    </source>
</evidence>
<feature type="domain" description="KTSC" evidence="1">
    <location>
        <begin position="7"/>
        <end position="66"/>
    </location>
</feature>
<dbReference type="Proteomes" id="UP000285648">
    <property type="component" value="Unassembled WGS sequence"/>
</dbReference>
<dbReference type="Pfam" id="PF13619">
    <property type="entry name" value="KTSC"/>
    <property type="match status" value="1"/>
</dbReference>
<organism evidence="2 3">
    <name type="scientific">Brenneria alni</name>
    <dbReference type="NCBI Taxonomy" id="71656"/>
    <lineage>
        <taxon>Bacteria</taxon>
        <taxon>Pseudomonadati</taxon>
        <taxon>Pseudomonadota</taxon>
        <taxon>Gammaproteobacteria</taxon>
        <taxon>Enterobacterales</taxon>
        <taxon>Pectobacteriaceae</taxon>
        <taxon>Brenneria</taxon>
    </lineage>
</organism>
<protein>
    <submittedName>
        <fullName evidence="2">KTSC domain-containing protein</fullName>
    </submittedName>
</protein>
<dbReference type="EMBL" id="MJLZ01000004">
    <property type="protein sequence ID" value="RLM27185.1"/>
    <property type="molecule type" value="Genomic_DNA"/>
</dbReference>
<keyword evidence="3" id="KW-1185">Reference proteome</keyword>
<dbReference type="AlphaFoldDB" id="A0A421DS62"/>
<dbReference type="OrthoDB" id="8612029at2"/>
<evidence type="ECO:0000259" key="1">
    <source>
        <dbReference type="Pfam" id="PF13619"/>
    </source>
</evidence>
<evidence type="ECO:0000313" key="2">
    <source>
        <dbReference type="EMBL" id="RLM27185.1"/>
    </source>
</evidence>